<dbReference type="InterPro" id="IPR026444">
    <property type="entry name" value="Secre_tail"/>
</dbReference>
<dbReference type="Proteomes" id="UP000678679">
    <property type="component" value="Chromosome 1"/>
</dbReference>
<dbReference type="Gene3D" id="2.60.40.1190">
    <property type="match status" value="1"/>
</dbReference>
<evidence type="ECO:0000256" key="1">
    <source>
        <dbReference type="SAM" id="SignalP"/>
    </source>
</evidence>
<dbReference type="GO" id="GO:0016052">
    <property type="term" value="P:carbohydrate catabolic process"/>
    <property type="evidence" value="ECO:0007669"/>
    <property type="project" value="InterPro"/>
</dbReference>
<dbReference type="SUPFAM" id="SSF49785">
    <property type="entry name" value="Galactose-binding domain-like"/>
    <property type="match status" value="1"/>
</dbReference>
<dbReference type="InterPro" id="IPR008979">
    <property type="entry name" value="Galactose-bd-like_sf"/>
</dbReference>
<feature type="chain" id="PRO_5043500160" evidence="1">
    <location>
        <begin position="25"/>
        <end position="684"/>
    </location>
</feature>
<evidence type="ECO:0000259" key="2">
    <source>
        <dbReference type="PROSITE" id="PS50022"/>
    </source>
</evidence>
<dbReference type="PROSITE" id="PS50022">
    <property type="entry name" value="FA58C_3"/>
    <property type="match status" value="1"/>
</dbReference>
<dbReference type="RefSeq" id="WP_169662797.1">
    <property type="nucleotide sequence ID" value="NZ_CP076132.1"/>
</dbReference>
<gene>
    <name evidence="3" type="ORF">KMW28_16730</name>
</gene>
<dbReference type="Pfam" id="PF06452">
    <property type="entry name" value="CBM9_1"/>
    <property type="match status" value="1"/>
</dbReference>
<proteinExistence type="predicted"/>
<dbReference type="NCBIfam" id="TIGR04183">
    <property type="entry name" value="Por_Secre_tail"/>
    <property type="match status" value="1"/>
</dbReference>
<reference evidence="3 4" key="1">
    <citation type="submission" date="2021-05" db="EMBL/GenBank/DDBJ databases">
        <title>Comparative genomic studies on the polysaccharide-degrading batcterial strains of the Flammeovirga genus.</title>
        <authorList>
            <person name="Zewei F."/>
            <person name="Zheng Z."/>
            <person name="Yu L."/>
            <person name="Ruyue G."/>
            <person name="Yanhong M."/>
            <person name="Yuanyuan C."/>
            <person name="Jingyan G."/>
            <person name="Wenjun H."/>
        </authorList>
    </citation>
    <scope>NUCLEOTIDE SEQUENCE [LARGE SCALE GENOMIC DNA]</scope>
    <source>
        <strain evidence="3 4">NBRC:100898</strain>
    </source>
</reference>
<dbReference type="AlphaFoldDB" id="A0AAX1N1C9"/>
<dbReference type="KEGG" id="fya:KMW28_16730"/>
<dbReference type="GO" id="GO:0030246">
    <property type="term" value="F:carbohydrate binding"/>
    <property type="evidence" value="ECO:0007669"/>
    <property type="project" value="InterPro"/>
</dbReference>
<dbReference type="Gene3D" id="2.60.120.260">
    <property type="entry name" value="Galactose-binding domain-like"/>
    <property type="match status" value="1"/>
</dbReference>
<feature type="domain" description="F5/8 type C" evidence="2">
    <location>
        <begin position="474"/>
        <end position="595"/>
    </location>
</feature>
<accession>A0AAX1N1C9</accession>
<evidence type="ECO:0000313" key="4">
    <source>
        <dbReference type="Proteomes" id="UP000678679"/>
    </source>
</evidence>
<feature type="signal peptide" evidence="1">
    <location>
        <begin position="1"/>
        <end position="24"/>
    </location>
</feature>
<dbReference type="Pfam" id="PF00754">
    <property type="entry name" value="F5_F8_type_C"/>
    <property type="match status" value="1"/>
</dbReference>
<dbReference type="InterPro" id="IPR010502">
    <property type="entry name" value="Carb-bd_dom_fam9"/>
</dbReference>
<keyword evidence="4" id="KW-1185">Reference proteome</keyword>
<organism evidence="3 4">
    <name type="scientific">Flammeovirga yaeyamensis</name>
    <dbReference type="NCBI Taxonomy" id="367791"/>
    <lineage>
        <taxon>Bacteria</taxon>
        <taxon>Pseudomonadati</taxon>
        <taxon>Bacteroidota</taxon>
        <taxon>Cytophagia</taxon>
        <taxon>Cytophagales</taxon>
        <taxon>Flammeovirgaceae</taxon>
        <taxon>Flammeovirga</taxon>
    </lineage>
</organism>
<keyword evidence="1" id="KW-0732">Signal</keyword>
<name>A0AAX1N1C9_9BACT</name>
<evidence type="ECO:0000313" key="3">
    <source>
        <dbReference type="EMBL" id="QWG01290.1"/>
    </source>
</evidence>
<sequence>MNKKLQFIFWGCMVFAFLSTPLHAQTTIQECEKNVFVERDGYVVFEAENTTLNDYWLLTNSFDEDALGDGHIEFQGQNSYGSVVEESIITYKIQISNPGTYQVKWRSRNGKNAVKFDEENDSWIKVEATEYYGIKASTGEKVVNGNHFIKMWIQDLDKWSWNSFGEHHGVNGMNVYAYFEVPGIYEIQVAGRSKFHPIDRIALYQADKGNVAMNINTPAAELECEDESFKDYAAKREYKIKQLETPITIDGEAEALWDYVEAEKGNYEVNGNAISTVSDLNYTFKLAYDLEYLYLLAEVTDDFPKVLNPSSDKENGDAIELYFNPNNIHQENGAYDDDLMIRLQYGAENNENFKIGNWKAENDDNIQYTSTTNASGYLLEAKIPWNGILTDVSNLELRKMGFEISVIDRDANLLIENELNWANSTGKNLAKEDTRKFGTIQLDQKTYNYPFKTGWEIIYVDSEDTNGIAENAIDDDMETFWHTEWRDQKTALPHEVQIDMKQEYHIEEVHYYNRQDAYGPNGAIGDYEVYISNSSSEWGDPVAKGTLVWGDNLVENYKILQKIILDEPATGRYMKLVALSEAQNDPDIPFTAAAEFYIVGKTQDVTSVDRLEHQDISIYPNPTSNRLTIRSTAEIEQFKLFDMYGKCVIKGTANSIQLSDIASGVYILHVYVKGEVMKKRIIKQ</sequence>
<dbReference type="Pfam" id="PF18962">
    <property type="entry name" value="Por_Secre_tail"/>
    <property type="match status" value="1"/>
</dbReference>
<dbReference type="GO" id="GO:0004553">
    <property type="term" value="F:hydrolase activity, hydrolyzing O-glycosyl compounds"/>
    <property type="evidence" value="ECO:0007669"/>
    <property type="project" value="InterPro"/>
</dbReference>
<dbReference type="EMBL" id="CP076132">
    <property type="protein sequence ID" value="QWG01290.1"/>
    <property type="molecule type" value="Genomic_DNA"/>
</dbReference>
<dbReference type="SUPFAM" id="SSF49344">
    <property type="entry name" value="CBD9-like"/>
    <property type="match status" value="1"/>
</dbReference>
<dbReference type="InterPro" id="IPR000421">
    <property type="entry name" value="FA58C"/>
</dbReference>
<protein>
    <submittedName>
        <fullName evidence="3">Discoidin domain-containing protein</fullName>
    </submittedName>
</protein>